<evidence type="ECO:0000313" key="8">
    <source>
        <dbReference type="Proteomes" id="UP000706124"/>
    </source>
</evidence>
<dbReference type="Pfam" id="PF07690">
    <property type="entry name" value="MFS_1"/>
    <property type="match status" value="1"/>
</dbReference>
<feature type="transmembrane region" description="Helical" evidence="6">
    <location>
        <begin position="286"/>
        <end position="307"/>
    </location>
</feature>
<dbReference type="SUPFAM" id="SSF103473">
    <property type="entry name" value="MFS general substrate transporter"/>
    <property type="match status" value="1"/>
</dbReference>
<dbReference type="EMBL" id="SRPO01000407">
    <property type="protein sequence ID" value="KAG5932945.1"/>
    <property type="molecule type" value="Genomic_DNA"/>
</dbReference>
<dbReference type="PANTHER" id="PTHR21576:SF158">
    <property type="entry name" value="RIBOSOMAL RNA-PROCESSING PROTEIN 12-LIKE CONSERVED DOMAIN-CONTAINING PROTEIN"/>
    <property type="match status" value="1"/>
</dbReference>
<dbReference type="Gene3D" id="1.20.1250.20">
    <property type="entry name" value="MFS general substrate transporter like domains"/>
    <property type="match status" value="2"/>
</dbReference>
<comment type="subcellular location">
    <subcellularLocation>
        <location evidence="1">Membrane</location>
        <topology evidence="1">Multi-pass membrane protein</topology>
    </subcellularLocation>
</comment>
<keyword evidence="3 6" id="KW-1133">Transmembrane helix</keyword>
<keyword evidence="8" id="KW-1185">Reference proteome</keyword>
<evidence type="ECO:0000313" key="7">
    <source>
        <dbReference type="EMBL" id="KAG5932945.1"/>
    </source>
</evidence>
<feature type="transmembrane region" description="Helical" evidence="6">
    <location>
        <begin position="371"/>
        <end position="394"/>
    </location>
</feature>
<name>A0A9P7M8N7_9HYPO</name>
<gene>
    <name evidence="7" type="ORF">E4U60_004864</name>
</gene>
<feature type="transmembrane region" description="Helical" evidence="6">
    <location>
        <begin position="115"/>
        <end position="140"/>
    </location>
</feature>
<feature type="transmembrane region" description="Helical" evidence="6">
    <location>
        <begin position="53"/>
        <end position="69"/>
    </location>
</feature>
<evidence type="ECO:0000256" key="6">
    <source>
        <dbReference type="SAM" id="Phobius"/>
    </source>
</evidence>
<protein>
    <recommendedName>
        <fullName evidence="9">Nodulin-like domain-containing protein</fullName>
    </recommendedName>
</protein>
<dbReference type="AlphaFoldDB" id="A0A9P7M8N7"/>
<feature type="transmembrane region" description="Helical" evidence="6">
    <location>
        <begin position="452"/>
        <end position="471"/>
    </location>
</feature>
<dbReference type="InterPro" id="IPR011701">
    <property type="entry name" value="MFS"/>
</dbReference>
<sequence length="486" mass="52556">MRKYVYSAWAPQFAEKLKLSATQSNMIGQSGNLGMYLLGIPVGMSVDRRGPRPFVLIGAVLLVAGYFPLHMAYNDGAPDSVVALCFFSFLTGLGSCMSFAAAVKTSALNWPFHRGTATAFPLAAFGLSAFFFSSLGAFLFPGDPNGFLKLLSCGTFSLICMGFLFLRVYPQPGYHAVIDPNGHLPSSSNQCRVSQDRSPGLGRHSPLDPGTSSLASVVTPTLPFLIHSGPLSSNRPINCETVDEFSELISSTVPEHGADMIANNVDTDRSRHIDIRGLKLLRNPSFWLLFTIMAILSGVGLMTINNIGNDVNMHVSILSLCSFGGRLLSGVGSDFLATYLHASRMWCLLVASFIFLLSQACALVVNDPHFLGFVSGLSGLGYGFLFGVFPSLVAEAFGIRGLSQNWGSMTLAPVISSNIFNSFYGAVLDSHSVFDRNSERSCHDGRECYRDAYWATFGACFIGIAISLWAVQHERAECAKEMNTVE</sequence>
<reference evidence="7 8" key="1">
    <citation type="journal article" date="2020" name="bioRxiv">
        <title>Whole genome comparisons of ergot fungi reveals the divergence and evolution of species within the genus Claviceps are the result of varying mechanisms driving genome evolution and host range expansion.</title>
        <authorList>
            <person name="Wyka S.A."/>
            <person name="Mondo S.J."/>
            <person name="Liu M."/>
            <person name="Dettman J."/>
            <person name="Nalam V."/>
            <person name="Broders K.D."/>
        </authorList>
    </citation>
    <scope>NUCLEOTIDE SEQUENCE [LARGE SCALE GENOMIC DNA]</scope>
    <source>
        <strain evidence="7 8">CCC 1485</strain>
    </source>
</reference>
<keyword evidence="4 6" id="KW-0472">Membrane</keyword>
<evidence type="ECO:0000256" key="3">
    <source>
        <dbReference type="ARBA" id="ARBA00022989"/>
    </source>
</evidence>
<feature type="compositionally biased region" description="Polar residues" evidence="5">
    <location>
        <begin position="185"/>
        <end position="197"/>
    </location>
</feature>
<evidence type="ECO:0000256" key="2">
    <source>
        <dbReference type="ARBA" id="ARBA00022692"/>
    </source>
</evidence>
<accession>A0A9P7M8N7</accession>
<keyword evidence="2 6" id="KW-0812">Transmembrane</keyword>
<feature type="transmembrane region" description="Helical" evidence="6">
    <location>
        <begin position="146"/>
        <end position="166"/>
    </location>
</feature>
<dbReference type="PANTHER" id="PTHR21576">
    <property type="entry name" value="UNCHARACTERIZED NODULIN-LIKE PROTEIN"/>
    <property type="match status" value="1"/>
</dbReference>
<organism evidence="7 8">
    <name type="scientific">Claviceps pazoutovae</name>
    <dbReference type="NCBI Taxonomy" id="1649127"/>
    <lineage>
        <taxon>Eukaryota</taxon>
        <taxon>Fungi</taxon>
        <taxon>Dikarya</taxon>
        <taxon>Ascomycota</taxon>
        <taxon>Pezizomycotina</taxon>
        <taxon>Sordariomycetes</taxon>
        <taxon>Hypocreomycetidae</taxon>
        <taxon>Hypocreales</taxon>
        <taxon>Clavicipitaceae</taxon>
        <taxon>Claviceps</taxon>
    </lineage>
</organism>
<dbReference type="GO" id="GO:0000329">
    <property type="term" value="C:fungal-type vacuole membrane"/>
    <property type="evidence" value="ECO:0007669"/>
    <property type="project" value="TreeGrafter"/>
</dbReference>
<feature type="region of interest" description="Disordered" evidence="5">
    <location>
        <begin position="185"/>
        <end position="205"/>
    </location>
</feature>
<evidence type="ECO:0000256" key="4">
    <source>
        <dbReference type="ARBA" id="ARBA00023136"/>
    </source>
</evidence>
<dbReference type="Proteomes" id="UP000706124">
    <property type="component" value="Unassembled WGS sequence"/>
</dbReference>
<proteinExistence type="predicted"/>
<dbReference type="InterPro" id="IPR036259">
    <property type="entry name" value="MFS_trans_sf"/>
</dbReference>
<dbReference type="GO" id="GO:0022857">
    <property type="term" value="F:transmembrane transporter activity"/>
    <property type="evidence" value="ECO:0007669"/>
    <property type="project" value="InterPro"/>
</dbReference>
<comment type="caution">
    <text evidence="7">The sequence shown here is derived from an EMBL/GenBank/DDBJ whole genome shotgun (WGS) entry which is preliminary data.</text>
</comment>
<evidence type="ECO:0008006" key="9">
    <source>
        <dbReference type="Google" id="ProtNLM"/>
    </source>
</evidence>
<evidence type="ECO:0000256" key="1">
    <source>
        <dbReference type="ARBA" id="ARBA00004141"/>
    </source>
</evidence>
<feature type="transmembrane region" description="Helical" evidence="6">
    <location>
        <begin position="345"/>
        <end position="365"/>
    </location>
</feature>
<evidence type="ECO:0000256" key="5">
    <source>
        <dbReference type="SAM" id="MobiDB-lite"/>
    </source>
</evidence>
<dbReference type="OrthoDB" id="410267at2759"/>
<feature type="transmembrane region" description="Helical" evidence="6">
    <location>
        <begin position="81"/>
        <end position="103"/>
    </location>
</feature>